<sequence>MSYLEQITIGIPVRIDSWERKRNLLALLHYISSSGMRVHVWDAGSEECQFPDDICSKITYTYERDENLVYHKTRYVNLLLREISTPIVAIWDADIIFSLSQLEASIQAIIERKYVMSIPYNGVVKMLSKKQSEAYILSGQRYDHLVSHDDMYARLMWRPSCGGVFVVDREKYLRYGGDNERFISWGPEDAERIRRMEILGESVHWTNGGPLYHLWHPRGENSRYSIEKLAFINRMEFIKVCSMGQNELRAYVKSW</sequence>
<dbReference type="Gene3D" id="3.90.550.10">
    <property type="entry name" value="Spore Coat Polysaccharide Biosynthesis Protein SpsA, Chain A"/>
    <property type="match status" value="1"/>
</dbReference>
<proteinExistence type="predicted"/>
<dbReference type="GeneID" id="60367355"/>
<dbReference type="PATRIC" id="fig|1339327.3.peg.4583"/>
<dbReference type="EMBL" id="JGDJ01000274">
    <property type="protein sequence ID" value="EXZ26769.1"/>
    <property type="molecule type" value="Genomic_DNA"/>
</dbReference>
<gene>
    <name evidence="3" type="ORF">M136_4068</name>
</gene>
<comment type="caution">
    <text evidence="3">The sequence shown here is derived from an EMBL/GenBank/DDBJ whole genome shotgun (WGS) entry which is preliminary data.</text>
</comment>
<dbReference type="Proteomes" id="UP000022082">
    <property type="component" value="Unassembled WGS sequence"/>
</dbReference>
<evidence type="ECO:0000259" key="2">
    <source>
        <dbReference type="Pfam" id="PF02709"/>
    </source>
</evidence>
<name>A0A015YVL9_BACFG</name>
<organism evidence="3 4">
    <name type="scientific">Bacteroides fragilis str. S36L11</name>
    <dbReference type="NCBI Taxonomy" id="1339327"/>
    <lineage>
        <taxon>Bacteria</taxon>
        <taxon>Pseudomonadati</taxon>
        <taxon>Bacteroidota</taxon>
        <taxon>Bacteroidia</taxon>
        <taxon>Bacteroidales</taxon>
        <taxon>Bacteroidaceae</taxon>
        <taxon>Bacteroides</taxon>
    </lineage>
</organism>
<reference evidence="3 4" key="1">
    <citation type="submission" date="2014-02" db="EMBL/GenBank/DDBJ databases">
        <authorList>
            <person name="Sears C."/>
            <person name="Carroll K."/>
            <person name="Sack B.R."/>
            <person name="Qadri F."/>
            <person name="Myers L.L."/>
            <person name="Chung G.-T."/>
            <person name="Escheverria P."/>
            <person name="Fraser C.M."/>
            <person name="Sadzewicz L."/>
            <person name="Shefchek K.A."/>
            <person name="Tallon L."/>
            <person name="Das S.P."/>
            <person name="Daugherty S."/>
            <person name="Mongodin E.F."/>
        </authorList>
    </citation>
    <scope>NUCLEOTIDE SEQUENCE [LARGE SCALE GENOMIC DNA]</scope>
    <source>
        <strain evidence="3 4">S36L11</strain>
    </source>
</reference>
<dbReference type="InterPro" id="IPR027791">
    <property type="entry name" value="Galactosyl_T_C"/>
</dbReference>
<protein>
    <submittedName>
        <fullName evidence="3">Glycosyltransferase like 2 family protein</fullName>
    </submittedName>
</protein>
<evidence type="ECO:0000313" key="4">
    <source>
        <dbReference type="Proteomes" id="UP000022082"/>
    </source>
</evidence>
<feature type="domain" description="Galactosyltransferase C-terminal" evidence="2">
    <location>
        <begin position="151"/>
        <end position="205"/>
    </location>
</feature>
<dbReference type="AlphaFoldDB" id="A0A015YVL9"/>
<evidence type="ECO:0000256" key="1">
    <source>
        <dbReference type="ARBA" id="ARBA00022679"/>
    </source>
</evidence>
<dbReference type="GO" id="GO:0016740">
    <property type="term" value="F:transferase activity"/>
    <property type="evidence" value="ECO:0007669"/>
    <property type="project" value="UniProtKB-KW"/>
</dbReference>
<accession>A0A015YVL9</accession>
<dbReference type="Pfam" id="PF02709">
    <property type="entry name" value="Glyco_transf_7C"/>
    <property type="match status" value="1"/>
</dbReference>
<dbReference type="RefSeq" id="WP_010993592.1">
    <property type="nucleotide sequence ID" value="NZ_JGDJ01000274.1"/>
</dbReference>
<evidence type="ECO:0000313" key="3">
    <source>
        <dbReference type="EMBL" id="EXZ26769.1"/>
    </source>
</evidence>
<dbReference type="SUPFAM" id="SSF53448">
    <property type="entry name" value="Nucleotide-diphospho-sugar transferases"/>
    <property type="match status" value="1"/>
</dbReference>
<keyword evidence="1 3" id="KW-0808">Transferase</keyword>
<dbReference type="InterPro" id="IPR029044">
    <property type="entry name" value="Nucleotide-diphossugar_trans"/>
</dbReference>